<keyword evidence="1" id="KW-0472">Membrane</keyword>
<name>A0A1A8XXR7_9PROT</name>
<evidence type="ECO:0000313" key="2">
    <source>
        <dbReference type="EMBL" id="SBT08843.1"/>
    </source>
</evidence>
<reference evidence="2 3" key="1">
    <citation type="submission" date="2016-06" db="EMBL/GenBank/DDBJ databases">
        <authorList>
            <person name="Kjaerup R.B."/>
            <person name="Dalgaard T.S."/>
            <person name="Juul-Madsen H.R."/>
        </authorList>
    </citation>
    <scope>NUCLEOTIDE SEQUENCE [LARGE SCALE GENOMIC DNA]</scope>
    <source>
        <strain evidence="2">3</strain>
    </source>
</reference>
<dbReference type="EMBL" id="FLQX01000143">
    <property type="protein sequence ID" value="SBT08843.1"/>
    <property type="molecule type" value="Genomic_DNA"/>
</dbReference>
<dbReference type="Proteomes" id="UP000199169">
    <property type="component" value="Unassembled WGS sequence"/>
</dbReference>
<keyword evidence="1" id="KW-1133">Transmembrane helix</keyword>
<dbReference type="RefSeq" id="WP_186408482.1">
    <property type="nucleotide sequence ID" value="NZ_FLQX01000143.1"/>
</dbReference>
<sequence length="55" mass="6136">MDSGSLADMSWRAFALVALIAGGLVWAFVFFLRRNNKDLESLEETLADDRKEGDS</sequence>
<evidence type="ECO:0008006" key="4">
    <source>
        <dbReference type="Google" id="ProtNLM"/>
    </source>
</evidence>
<keyword evidence="3" id="KW-1185">Reference proteome</keyword>
<feature type="transmembrane region" description="Helical" evidence="1">
    <location>
        <begin position="12"/>
        <end position="32"/>
    </location>
</feature>
<organism evidence="2 3">
    <name type="scientific">Candidatus Accumulibacter aalborgensis</name>
    <dbReference type="NCBI Taxonomy" id="1860102"/>
    <lineage>
        <taxon>Bacteria</taxon>
        <taxon>Pseudomonadati</taxon>
        <taxon>Pseudomonadota</taxon>
        <taxon>Betaproteobacteria</taxon>
        <taxon>Candidatus Accumulibacter</taxon>
    </lineage>
</organism>
<evidence type="ECO:0000256" key="1">
    <source>
        <dbReference type="SAM" id="Phobius"/>
    </source>
</evidence>
<gene>
    <name evidence="2" type="ORF">ACCAA_640034</name>
</gene>
<dbReference type="STRING" id="1860102.ACCAA_640034"/>
<evidence type="ECO:0000313" key="3">
    <source>
        <dbReference type="Proteomes" id="UP000199169"/>
    </source>
</evidence>
<proteinExistence type="predicted"/>
<accession>A0A1A8XXR7</accession>
<dbReference type="AlphaFoldDB" id="A0A1A8XXR7"/>
<protein>
    <recommendedName>
        <fullName evidence="4">Cbb3-type cytochrome oxidase component</fullName>
    </recommendedName>
</protein>
<keyword evidence="1" id="KW-0812">Transmembrane</keyword>